<evidence type="ECO:0000313" key="2">
    <source>
        <dbReference type="Proteomes" id="UP001602013"/>
    </source>
</evidence>
<dbReference type="SUPFAM" id="SSF55961">
    <property type="entry name" value="Bet v1-like"/>
    <property type="match status" value="1"/>
</dbReference>
<gene>
    <name evidence="1" type="ORF">ACFYXI_16985</name>
</gene>
<name>A0ABW6ST08_9ACTN</name>
<reference evidence="1 2" key="1">
    <citation type="submission" date="2024-10" db="EMBL/GenBank/DDBJ databases">
        <title>The Natural Products Discovery Center: Release of the First 8490 Sequenced Strains for Exploring Actinobacteria Biosynthetic Diversity.</title>
        <authorList>
            <person name="Kalkreuter E."/>
            <person name="Kautsar S.A."/>
            <person name="Yang D."/>
            <person name="Bader C.D."/>
            <person name="Teijaro C.N."/>
            <person name="Fluegel L."/>
            <person name="Davis C.M."/>
            <person name="Simpson J.R."/>
            <person name="Lauterbach L."/>
            <person name="Steele A.D."/>
            <person name="Gui C."/>
            <person name="Meng S."/>
            <person name="Li G."/>
            <person name="Viehrig K."/>
            <person name="Ye F."/>
            <person name="Su P."/>
            <person name="Kiefer A.F."/>
            <person name="Nichols A."/>
            <person name="Cepeda A.J."/>
            <person name="Yan W."/>
            <person name="Fan B."/>
            <person name="Jiang Y."/>
            <person name="Adhikari A."/>
            <person name="Zheng C.-J."/>
            <person name="Schuster L."/>
            <person name="Cowan T.M."/>
            <person name="Smanski M.J."/>
            <person name="Chevrette M.G."/>
            <person name="De Carvalho L.P.S."/>
            <person name="Shen B."/>
        </authorList>
    </citation>
    <scope>NUCLEOTIDE SEQUENCE [LARGE SCALE GENOMIC DNA]</scope>
    <source>
        <strain evidence="1 2">NPDC002173</strain>
    </source>
</reference>
<dbReference type="Pfam" id="PF10604">
    <property type="entry name" value="Polyketide_cyc2"/>
    <property type="match status" value="1"/>
</dbReference>
<dbReference type="InterPro" id="IPR023393">
    <property type="entry name" value="START-like_dom_sf"/>
</dbReference>
<evidence type="ECO:0000313" key="1">
    <source>
        <dbReference type="EMBL" id="MFF3667292.1"/>
    </source>
</evidence>
<organism evidence="1 2">
    <name type="scientific">Microtetraspora malaysiensis</name>
    <dbReference type="NCBI Taxonomy" id="161358"/>
    <lineage>
        <taxon>Bacteria</taxon>
        <taxon>Bacillati</taxon>
        <taxon>Actinomycetota</taxon>
        <taxon>Actinomycetes</taxon>
        <taxon>Streptosporangiales</taxon>
        <taxon>Streptosporangiaceae</taxon>
        <taxon>Microtetraspora</taxon>
    </lineage>
</organism>
<dbReference type="Gene3D" id="3.30.530.20">
    <property type="match status" value="1"/>
</dbReference>
<dbReference type="RefSeq" id="WP_387412215.1">
    <property type="nucleotide sequence ID" value="NZ_JBIASD010000010.1"/>
</dbReference>
<dbReference type="EMBL" id="JBIASD010000010">
    <property type="protein sequence ID" value="MFF3667292.1"/>
    <property type="molecule type" value="Genomic_DNA"/>
</dbReference>
<proteinExistence type="predicted"/>
<dbReference type="Proteomes" id="UP001602013">
    <property type="component" value="Unassembled WGS sequence"/>
</dbReference>
<comment type="caution">
    <text evidence="1">The sequence shown here is derived from an EMBL/GenBank/DDBJ whole genome shotgun (WGS) entry which is preliminary data.</text>
</comment>
<protein>
    <submittedName>
        <fullName evidence="1">SRPBCC family protein</fullName>
    </submittedName>
</protein>
<accession>A0ABW6ST08</accession>
<sequence>MASTLFYSGPALTVLHDEYARHGRVDPNAQLVSSSSIVVGAPVERVWAVMADLATWPRWASNLEIVELSDVRPGAPFRWKLNGVALRSRFAVVAPERELTWTGVFFGYKAVDRHVLEPLDGGRTRITVEESLAGPLLPLFYSERKLRANHERWLAELKAAVEKA</sequence>
<keyword evidence="2" id="KW-1185">Reference proteome</keyword>
<dbReference type="InterPro" id="IPR019587">
    <property type="entry name" value="Polyketide_cyclase/dehydratase"/>
</dbReference>